<accession>A0A9P5XFD8</accession>
<dbReference type="Proteomes" id="UP000807342">
    <property type="component" value="Unassembled WGS sequence"/>
</dbReference>
<keyword evidence="5" id="KW-1185">Reference proteome</keyword>
<feature type="domain" description="Nephrocystin 3-like N-terminal" evidence="3">
    <location>
        <begin position="113"/>
        <end position="272"/>
    </location>
</feature>
<dbReference type="Pfam" id="PF24883">
    <property type="entry name" value="NPHP3_N"/>
    <property type="match status" value="1"/>
</dbReference>
<evidence type="ECO:0000256" key="1">
    <source>
        <dbReference type="ARBA" id="ARBA00022737"/>
    </source>
</evidence>
<reference evidence="4" key="1">
    <citation type="submission" date="2020-11" db="EMBL/GenBank/DDBJ databases">
        <authorList>
            <consortium name="DOE Joint Genome Institute"/>
            <person name="Ahrendt S."/>
            <person name="Riley R."/>
            <person name="Andreopoulos W."/>
            <person name="Labutti K."/>
            <person name="Pangilinan J."/>
            <person name="Ruiz-Duenas F.J."/>
            <person name="Barrasa J.M."/>
            <person name="Sanchez-Garcia M."/>
            <person name="Camarero S."/>
            <person name="Miyauchi S."/>
            <person name="Serrano A."/>
            <person name="Linde D."/>
            <person name="Babiker R."/>
            <person name="Drula E."/>
            <person name="Ayuso-Fernandez I."/>
            <person name="Pacheco R."/>
            <person name="Padilla G."/>
            <person name="Ferreira P."/>
            <person name="Barriuso J."/>
            <person name="Kellner H."/>
            <person name="Castanera R."/>
            <person name="Alfaro M."/>
            <person name="Ramirez L."/>
            <person name="Pisabarro A.G."/>
            <person name="Kuo A."/>
            <person name="Tritt A."/>
            <person name="Lipzen A."/>
            <person name="He G."/>
            <person name="Yan M."/>
            <person name="Ng V."/>
            <person name="Cullen D."/>
            <person name="Martin F."/>
            <person name="Rosso M.-N."/>
            <person name="Henrissat B."/>
            <person name="Hibbett D."/>
            <person name="Martinez A.T."/>
            <person name="Grigoriev I.V."/>
        </authorList>
    </citation>
    <scope>NUCLEOTIDE SEQUENCE</scope>
    <source>
        <strain evidence="4">MF-IS2</strain>
    </source>
</reference>
<feature type="region of interest" description="Disordered" evidence="2">
    <location>
        <begin position="19"/>
        <end position="43"/>
    </location>
</feature>
<dbReference type="Gene3D" id="3.40.50.300">
    <property type="entry name" value="P-loop containing nucleotide triphosphate hydrolases"/>
    <property type="match status" value="1"/>
</dbReference>
<dbReference type="InterPro" id="IPR027417">
    <property type="entry name" value="P-loop_NTPase"/>
</dbReference>
<proteinExistence type="predicted"/>
<keyword evidence="1" id="KW-0677">Repeat</keyword>
<comment type="caution">
    <text evidence="4">The sequence shown here is derived from an EMBL/GenBank/DDBJ whole genome shotgun (WGS) entry which is preliminary data.</text>
</comment>
<dbReference type="PANTHER" id="PTHR10039">
    <property type="entry name" value="AMELOGENIN"/>
    <property type="match status" value="1"/>
</dbReference>
<dbReference type="InterPro" id="IPR056884">
    <property type="entry name" value="NPHP3-like_N"/>
</dbReference>
<organism evidence="4 5">
    <name type="scientific">Macrolepiota fuliginosa MF-IS2</name>
    <dbReference type="NCBI Taxonomy" id="1400762"/>
    <lineage>
        <taxon>Eukaryota</taxon>
        <taxon>Fungi</taxon>
        <taxon>Dikarya</taxon>
        <taxon>Basidiomycota</taxon>
        <taxon>Agaricomycotina</taxon>
        <taxon>Agaricomycetes</taxon>
        <taxon>Agaricomycetidae</taxon>
        <taxon>Agaricales</taxon>
        <taxon>Agaricineae</taxon>
        <taxon>Agaricaceae</taxon>
        <taxon>Macrolepiota</taxon>
    </lineage>
</organism>
<sequence length="742" mass="83052">MGVIQRSDAPAQHLLNSTQENSGALVHSGRSEDNQQHNSGSFSYAHDFSIHNPVIAEHVHVNKREGFNWIAGHAMPGVEYHSSAREPPPRCCEGTRTKFITMVERSLCDPDIQEKLLLLSGPAGVGKSAILQTLAERRAKSRALCASLFFPQSTSGDPLNSPSAFSPDSSRIWLTISYRLATMDSSYLDYVNEQVTHDPMLVQANMQQQFETLIVEPFGRRGLVSSSHLLPVFIDGLDQCQGHATQKQILQLIVNFVSEYPSAPLVWIITSRPDRHLSKIFEKLHLHSGVKADFIPVDSPDALADVKHFLRSEFNELQEEYETGDWPKTDDFNRVLTSVRGFFMIASAIVRFVGNPEVDDPMSQFDTVVSTVTPLPTHAPEHINPFVSVHEMYSGILQAVPKKSYHTAKRILGFYLLPQGFGSWTSQSTSFWALCNILGIEQGVAYPSLSKLLPLLSVPKLNHAIDTPIRFFHTSFAEFLTNRDASKEFWIDIKEVVDDLWQCHCRILRQTNTPNTPLPQPDEIKLAWPSSEPGESQDFRIEAWKNAQRVFFHQLLPCPADNCVLGIHDSKLSSKGSTKRIEVLREVNFDNLVDRYTLPEVPYRLLAFLDWLIEGDDDLVQHNLWKNLDLAEKGFDWVKEDGIAFRIDVERAPEGGALITFKSYTDLSLAAPAGIDPEELFSTGGPPESFGQLMSDLALHNDGFLTSVVVGHKAAGRSAILVYSEAEDITIYYLLPYDTVAP</sequence>
<dbReference type="AlphaFoldDB" id="A0A9P5XFD8"/>
<gene>
    <name evidence="4" type="ORF">P691DRAFT_812652</name>
</gene>
<dbReference type="EMBL" id="MU151133">
    <property type="protein sequence ID" value="KAF9449339.1"/>
    <property type="molecule type" value="Genomic_DNA"/>
</dbReference>
<evidence type="ECO:0000259" key="3">
    <source>
        <dbReference type="Pfam" id="PF24883"/>
    </source>
</evidence>
<protein>
    <recommendedName>
        <fullName evidence="3">Nephrocystin 3-like N-terminal domain-containing protein</fullName>
    </recommendedName>
</protein>
<dbReference type="OrthoDB" id="3015843at2759"/>
<dbReference type="PANTHER" id="PTHR10039:SF5">
    <property type="entry name" value="NACHT DOMAIN-CONTAINING PROTEIN"/>
    <property type="match status" value="1"/>
</dbReference>
<dbReference type="SUPFAM" id="SSF52540">
    <property type="entry name" value="P-loop containing nucleoside triphosphate hydrolases"/>
    <property type="match status" value="1"/>
</dbReference>
<name>A0A9P5XFD8_9AGAR</name>
<evidence type="ECO:0000313" key="5">
    <source>
        <dbReference type="Proteomes" id="UP000807342"/>
    </source>
</evidence>
<evidence type="ECO:0000256" key="2">
    <source>
        <dbReference type="SAM" id="MobiDB-lite"/>
    </source>
</evidence>
<evidence type="ECO:0000313" key="4">
    <source>
        <dbReference type="EMBL" id="KAF9449339.1"/>
    </source>
</evidence>